<feature type="transmembrane region" description="Helical" evidence="1">
    <location>
        <begin position="21"/>
        <end position="44"/>
    </location>
</feature>
<dbReference type="AlphaFoldDB" id="A0A370K4E1"/>
<sequence>MQKERTYWFPAKRVGWGWGLPTTWQGALVLVAFVVLMAVGMPLLRTSGLQLPYVALLLALLLTVCWLKGEPQRRGRD</sequence>
<evidence type="ECO:0000313" key="3">
    <source>
        <dbReference type="Proteomes" id="UP000254711"/>
    </source>
</evidence>
<accession>A0A370K4E1</accession>
<gene>
    <name evidence="2" type="ORF">DVT68_19385</name>
</gene>
<dbReference type="EMBL" id="QQSY01000009">
    <property type="protein sequence ID" value="RDI96890.1"/>
    <property type="molecule type" value="Genomic_DNA"/>
</dbReference>
<keyword evidence="3" id="KW-1185">Reference proteome</keyword>
<dbReference type="Proteomes" id="UP000254711">
    <property type="component" value="Unassembled WGS sequence"/>
</dbReference>
<comment type="caution">
    <text evidence="2">The sequence shown here is derived from an EMBL/GenBank/DDBJ whole genome shotgun (WGS) entry which is preliminary data.</text>
</comment>
<keyword evidence="1" id="KW-1133">Transmembrane helix</keyword>
<keyword evidence="1" id="KW-0472">Membrane</keyword>
<dbReference type="RefSeq" id="WP_114826861.1">
    <property type="nucleotide sequence ID" value="NZ_QQSY01000009.1"/>
</dbReference>
<feature type="transmembrane region" description="Helical" evidence="1">
    <location>
        <begin position="50"/>
        <end position="67"/>
    </location>
</feature>
<organism evidence="2 3">
    <name type="scientific">Dyella solisilvae</name>
    <dbReference type="NCBI Taxonomy" id="1920168"/>
    <lineage>
        <taxon>Bacteria</taxon>
        <taxon>Pseudomonadati</taxon>
        <taxon>Pseudomonadota</taxon>
        <taxon>Gammaproteobacteria</taxon>
        <taxon>Lysobacterales</taxon>
        <taxon>Rhodanobacteraceae</taxon>
        <taxon>Dyella</taxon>
    </lineage>
</organism>
<name>A0A370K4E1_9GAMM</name>
<evidence type="ECO:0000313" key="2">
    <source>
        <dbReference type="EMBL" id="RDI96890.1"/>
    </source>
</evidence>
<proteinExistence type="predicted"/>
<evidence type="ECO:0000256" key="1">
    <source>
        <dbReference type="SAM" id="Phobius"/>
    </source>
</evidence>
<reference evidence="2 3" key="1">
    <citation type="submission" date="2018-07" db="EMBL/GenBank/DDBJ databases">
        <title>Dyella solisilvae sp. nov., isolated from the pine and broad-leaved mixed forest soil.</title>
        <authorList>
            <person name="Gao Z."/>
            <person name="Qiu L."/>
        </authorList>
    </citation>
    <scope>NUCLEOTIDE SEQUENCE [LARGE SCALE GENOMIC DNA]</scope>
    <source>
        <strain evidence="2 3">DHG54</strain>
    </source>
</reference>
<keyword evidence="1" id="KW-0812">Transmembrane</keyword>
<protein>
    <submittedName>
        <fullName evidence="2">Uncharacterized protein</fullName>
    </submittedName>
</protein>